<accession>A0A383DCK8</accession>
<protein>
    <recommendedName>
        <fullName evidence="1">FAD dependent oxidoreductase domain-containing protein</fullName>
    </recommendedName>
</protein>
<feature type="domain" description="FAD dependent oxidoreductase" evidence="1">
    <location>
        <begin position="6"/>
        <end position="71"/>
    </location>
</feature>
<dbReference type="EMBL" id="UINC01216089">
    <property type="protein sequence ID" value="SVE42084.1"/>
    <property type="molecule type" value="Genomic_DNA"/>
</dbReference>
<dbReference type="AlphaFoldDB" id="A0A383DCK8"/>
<organism evidence="2">
    <name type="scientific">marine metagenome</name>
    <dbReference type="NCBI Taxonomy" id="408172"/>
    <lineage>
        <taxon>unclassified sequences</taxon>
        <taxon>metagenomes</taxon>
        <taxon>ecological metagenomes</taxon>
    </lineage>
</organism>
<sequence>MKSYEWAVVGGGIAGIAVSEILAREGHSVVLVDQNQKLASATTRDFHEWIHTGALYTLVPDRLLTLKFILGAVDDLIEYYSAFDRMNLMPTMAGLSIDSRSDGWFSPNYIRFKYRIKGRKIVFPWLVGVARSLHINEKLHGHDWLRRKAGELGPLKDGIWRE</sequence>
<evidence type="ECO:0000259" key="1">
    <source>
        <dbReference type="Pfam" id="PF01266"/>
    </source>
</evidence>
<dbReference type="Gene3D" id="3.50.50.60">
    <property type="entry name" value="FAD/NAD(P)-binding domain"/>
    <property type="match status" value="1"/>
</dbReference>
<gene>
    <name evidence="2" type="ORF">METZ01_LOCUS494938</name>
</gene>
<dbReference type="Pfam" id="PF01266">
    <property type="entry name" value="DAO"/>
    <property type="match status" value="1"/>
</dbReference>
<dbReference type="InterPro" id="IPR006076">
    <property type="entry name" value="FAD-dep_OxRdtase"/>
</dbReference>
<dbReference type="SUPFAM" id="SSF51905">
    <property type="entry name" value="FAD/NAD(P)-binding domain"/>
    <property type="match status" value="1"/>
</dbReference>
<feature type="non-terminal residue" evidence="2">
    <location>
        <position position="162"/>
    </location>
</feature>
<evidence type="ECO:0000313" key="2">
    <source>
        <dbReference type="EMBL" id="SVE42084.1"/>
    </source>
</evidence>
<name>A0A383DCK8_9ZZZZ</name>
<dbReference type="InterPro" id="IPR036188">
    <property type="entry name" value="FAD/NAD-bd_sf"/>
</dbReference>
<proteinExistence type="predicted"/>
<reference evidence="2" key="1">
    <citation type="submission" date="2018-05" db="EMBL/GenBank/DDBJ databases">
        <authorList>
            <person name="Lanie J.A."/>
            <person name="Ng W.-L."/>
            <person name="Kazmierczak K.M."/>
            <person name="Andrzejewski T.M."/>
            <person name="Davidsen T.M."/>
            <person name="Wayne K.J."/>
            <person name="Tettelin H."/>
            <person name="Glass J.I."/>
            <person name="Rusch D."/>
            <person name="Podicherti R."/>
            <person name="Tsui H.-C.T."/>
            <person name="Winkler M.E."/>
        </authorList>
    </citation>
    <scope>NUCLEOTIDE SEQUENCE</scope>
</reference>